<dbReference type="InterPro" id="IPR001650">
    <property type="entry name" value="Helicase_C-like"/>
</dbReference>
<reference evidence="4" key="1">
    <citation type="journal article" date="2014" name="Int. J. Syst. Evol. Microbiol.">
        <title>Complete genome sequence of Corynebacterium casei LMG S-19264T (=DSM 44701T), isolated from a smear-ripened cheese.</title>
        <authorList>
            <consortium name="US DOE Joint Genome Institute (JGI-PGF)"/>
            <person name="Walter F."/>
            <person name="Albersmeier A."/>
            <person name="Kalinowski J."/>
            <person name="Ruckert C."/>
        </authorList>
    </citation>
    <scope>NUCLEOTIDE SEQUENCE</scope>
    <source>
        <strain evidence="4">JCM 4403</strain>
    </source>
</reference>
<keyword evidence="4" id="KW-0547">Nucleotide-binding</keyword>
<dbReference type="RefSeq" id="WP_189561166.1">
    <property type="nucleotide sequence ID" value="NZ_BMTU01000016.1"/>
</dbReference>
<dbReference type="CDD" id="cd18785">
    <property type="entry name" value="SF2_C"/>
    <property type="match status" value="1"/>
</dbReference>
<gene>
    <name evidence="4" type="ORF">GCM10010280_59800</name>
</gene>
<protein>
    <submittedName>
        <fullName evidence="4">Helicase</fullName>
    </submittedName>
</protein>
<dbReference type="GO" id="GO:0005829">
    <property type="term" value="C:cytosol"/>
    <property type="evidence" value="ECO:0007669"/>
    <property type="project" value="TreeGrafter"/>
</dbReference>
<feature type="domain" description="Helicase ATP-binding" evidence="2">
    <location>
        <begin position="25"/>
        <end position="183"/>
    </location>
</feature>
<dbReference type="Gene3D" id="6.10.140.530">
    <property type="match status" value="2"/>
</dbReference>
<feature type="domain" description="Helicase C-terminal" evidence="3">
    <location>
        <begin position="267"/>
        <end position="453"/>
    </location>
</feature>
<dbReference type="InterPro" id="IPR014001">
    <property type="entry name" value="Helicase_ATP-bd"/>
</dbReference>
<reference evidence="4" key="2">
    <citation type="submission" date="2020-09" db="EMBL/GenBank/DDBJ databases">
        <authorList>
            <person name="Sun Q."/>
            <person name="Ohkuma M."/>
        </authorList>
    </citation>
    <scope>NUCLEOTIDE SEQUENCE</scope>
    <source>
        <strain evidence="4">JCM 4403</strain>
    </source>
</reference>
<keyword evidence="4" id="KW-0347">Helicase</keyword>
<dbReference type="InterPro" id="IPR005114">
    <property type="entry name" value="Helicase_assoc"/>
</dbReference>
<organism evidence="4 5">
    <name type="scientific">Streptomyces pilosus</name>
    <dbReference type="NCBI Taxonomy" id="28893"/>
    <lineage>
        <taxon>Bacteria</taxon>
        <taxon>Bacillati</taxon>
        <taxon>Actinomycetota</taxon>
        <taxon>Actinomycetes</taxon>
        <taxon>Kitasatosporales</taxon>
        <taxon>Streptomycetaceae</taxon>
        <taxon>Streptomyces</taxon>
    </lineage>
</organism>
<dbReference type="InterPro" id="IPR027417">
    <property type="entry name" value="P-loop_NTPase"/>
</dbReference>
<keyword evidence="4" id="KW-0067">ATP-binding</keyword>
<dbReference type="SMART" id="SM00490">
    <property type="entry name" value="HELICc"/>
    <property type="match status" value="1"/>
</dbReference>
<dbReference type="AlphaFoldDB" id="A0A918C2T7"/>
<dbReference type="EMBL" id="BMTU01000016">
    <property type="protein sequence ID" value="GGR03765.1"/>
    <property type="molecule type" value="Genomic_DNA"/>
</dbReference>
<feature type="region of interest" description="Disordered" evidence="1">
    <location>
        <begin position="795"/>
        <end position="814"/>
    </location>
</feature>
<evidence type="ECO:0000259" key="2">
    <source>
        <dbReference type="PROSITE" id="PS51192"/>
    </source>
</evidence>
<evidence type="ECO:0000313" key="4">
    <source>
        <dbReference type="EMBL" id="GGR03765.1"/>
    </source>
</evidence>
<dbReference type="Pfam" id="PF00271">
    <property type="entry name" value="Helicase_C"/>
    <property type="match status" value="1"/>
</dbReference>
<dbReference type="CDD" id="cd17926">
    <property type="entry name" value="DEXHc_RE"/>
    <property type="match status" value="1"/>
</dbReference>
<evidence type="ECO:0000256" key="1">
    <source>
        <dbReference type="SAM" id="MobiDB-lite"/>
    </source>
</evidence>
<dbReference type="PROSITE" id="PS51192">
    <property type="entry name" value="HELICASE_ATP_BIND_1"/>
    <property type="match status" value="1"/>
</dbReference>
<dbReference type="Pfam" id="PF04851">
    <property type="entry name" value="ResIII"/>
    <property type="match status" value="1"/>
</dbReference>
<dbReference type="InterPro" id="IPR050742">
    <property type="entry name" value="Helicase_Restrict-Modif_Enz"/>
</dbReference>
<comment type="caution">
    <text evidence="4">The sequence shown here is derived from an EMBL/GenBank/DDBJ whole genome shotgun (WGS) entry which is preliminary data.</text>
</comment>
<dbReference type="PANTHER" id="PTHR47396">
    <property type="entry name" value="TYPE I RESTRICTION ENZYME ECOKI R PROTEIN"/>
    <property type="match status" value="1"/>
</dbReference>
<keyword evidence="4" id="KW-0378">Hydrolase</keyword>
<dbReference type="GO" id="GO:0003677">
    <property type="term" value="F:DNA binding"/>
    <property type="evidence" value="ECO:0007669"/>
    <property type="project" value="InterPro"/>
</dbReference>
<sequence>MTKLRPHQREAVDAVLAALQVPAAGTIPASGLRTQVVMATGSGKTLVAAHSARELQANRVLVLVPSLDLLTQTETAWRQSGRTGPTIGVSSLRGEDVDFPNTTDVDELVDWIRPFDKVTVLATYASLGLGTLERAHSAGLPGWDLIVVDEAHRTSGRLGKPWAVVHDNTRIPALRRLYMTATPRLWQLDGDAGQGGPGELVASMADDPEGPFGARCYTLTLSEAIDRGICAPYQVVCVDVTDTRLQAAQLLGVEGRSDEVRGARLAALQTALVKASSEEGFRRTLVFHHVVKEAEAFAAGLTGVAASLHAAEPELYPRTIWADWLCGEHKPGHRRRVLGQFSTGIAGDGTVVEKCYLGSVRVLGEGVDTRECDSVYFADVRGSMPDLVQAVGRALRMQPGEGKVASLVVPILLGPGETADNMLTSRAYGGLAKLLEALRAHDARVVEQLAEQQARSSVRGVRSRLSGAEEEGAGGGRSHSGLSVPARELLKFSTPRDPAQLAAFINLRVINPEHAHWRRGVEAAAIYHRLHGDLRVPFTYRVPGRDDREAEAEEWPATLAGFPLGQWIADNRRFHARGDMDEDRIEQLEKLGMVWSYYDVAREEGLAAARGWAKESGHLLAPTDATYQGYRVGIWLKNQRAAARKAQEVERRRAEGLPARSAAGALPEGRNEQLEDIDPSWCPAWPVEWQRCFHLTRLHLEAGRPLPTSPGDVVHQGEDLGRWVRAQRLGWDKLTTVQQWLCEQVLGIEPAGEDEKPTPRRSQADTWAMNYEAARQFYEREGHLRVPRKHIERIAIAGGNDSRGGESGGDRKEREIKLGAWVGNQRSRAATLSRERTEQLSAIGMRWT</sequence>
<name>A0A918C2T7_9ACTN</name>
<dbReference type="InterPro" id="IPR006935">
    <property type="entry name" value="Helicase/UvrB_N"/>
</dbReference>
<proteinExistence type="predicted"/>
<dbReference type="SMART" id="SM00487">
    <property type="entry name" value="DEXDc"/>
    <property type="match status" value="1"/>
</dbReference>
<accession>A0A918C2T7</accession>
<keyword evidence="5" id="KW-1185">Reference proteome</keyword>
<evidence type="ECO:0000313" key="5">
    <source>
        <dbReference type="Proteomes" id="UP000656732"/>
    </source>
</evidence>
<dbReference type="GO" id="GO:0016787">
    <property type="term" value="F:hydrolase activity"/>
    <property type="evidence" value="ECO:0007669"/>
    <property type="project" value="InterPro"/>
</dbReference>
<dbReference type="SUPFAM" id="SSF52540">
    <property type="entry name" value="P-loop containing nucleoside triphosphate hydrolases"/>
    <property type="match status" value="1"/>
</dbReference>
<feature type="region of interest" description="Disordered" evidence="1">
    <location>
        <begin position="459"/>
        <end position="482"/>
    </location>
</feature>
<dbReference type="Proteomes" id="UP000656732">
    <property type="component" value="Unassembled WGS sequence"/>
</dbReference>
<dbReference type="GO" id="GO:0004386">
    <property type="term" value="F:helicase activity"/>
    <property type="evidence" value="ECO:0007669"/>
    <property type="project" value="UniProtKB-KW"/>
</dbReference>
<dbReference type="Pfam" id="PF03457">
    <property type="entry name" value="HA"/>
    <property type="match status" value="3"/>
</dbReference>
<dbReference type="GO" id="GO:0005524">
    <property type="term" value="F:ATP binding"/>
    <property type="evidence" value="ECO:0007669"/>
    <property type="project" value="InterPro"/>
</dbReference>
<dbReference type="Gene3D" id="3.40.50.300">
    <property type="entry name" value="P-loop containing nucleotide triphosphate hydrolases"/>
    <property type="match status" value="2"/>
</dbReference>
<dbReference type="PANTHER" id="PTHR47396:SF1">
    <property type="entry name" value="ATP-DEPENDENT HELICASE IRC3-RELATED"/>
    <property type="match status" value="1"/>
</dbReference>
<dbReference type="PROSITE" id="PS51194">
    <property type="entry name" value="HELICASE_CTER"/>
    <property type="match status" value="1"/>
</dbReference>
<evidence type="ECO:0000259" key="3">
    <source>
        <dbReference type="PROSITE" id="PS51194"/>
    </source>
</evidence>